<evidence type="ECO:0000256" key="3">
    <source>
        <dbReference type="ARBA" id="ARBA00022448"/>
    </source>
</evidence>
<dbReference type="InterPro" id="IPR003593">
    <property type="entry name" value="AAA+_ATPase"/>
</dbReference>
<dbReference type="GO" id="GO:0005886">
    <property type="term" value="C:plasma membrane"/>
    <property type="evidence" value="ECO:0007669"/>
    <property type="project" value="UniProtKB-SubCell"/>
</dbReference>
<evidence type="ECO:0000259" key="10">
    <source>
        <dbReference type="PROSITE" id="PS50893"/>
    </source>
</evidence>
<reference evidence="11 12" key="1">
    <citation type="submission" date="2014-02" db="EMBL/GenBank/DDBJ databases">
        <title>Draft genome sequence of Lysinibacillus massiliensis CCUG 49529.</title>
        <authorList>
            <person name="Zhang F."/>
            <person name="Wang G."/>
            <person name="Zhang L."/>
        </authorList>
    </citation>
    <scope>NUCLEOTIDE SEQUENCE [LARGE SCALE GENOMIC DNA]</scope>
    <source>
        <strain evidence="11 12">CCUG 49529</strain>
    </source>
</reference>
<accession>A0A0A3IXR9</accession>
<gene>
    <name evidence="11" type="ORF">CD30_16560</name>
</gene>
<dbReference type="AlphaFoldDB" id="A0A0A3IXR9"/>
<dbReference type="PANTHER" id="PTHR43297">
    <property type="entry name" value="OLIGOPEPTIDE TRANSPORT ATP-BINDING PROTEIN APPD"/>
    <property type="match status" value="1"/>
</dbReference>
<dbReference type="SUPFAM" id="SSF52540">
    <property type="entry name" value="P-loop containing nucleoside triphosphate hydrolases"/>
    <property type="match status" value="1"/>
</dbReference>
<dbReference type="NCBIfam" id="TIGR01727">
    <property type="entry name" value="oligo_HPY"/>
    <property type="match status" value="1"/>
</dbReference>
<comment type="similarity">
    <text evidence="2">Belongs to the ABC transporter superfamily.</text>
</comment>
<dbReference type="PROSITE" id="PS50893">
    <property type="entry name" value="ABC_TRANSPORTER_2"/>
    <property type="match status" value="1"/>
</dbReference>
<keyword evidence="6" id="KW-0547">Nucleotide-binding</keyword>
<evidence type="ECO:0000256" key="5">
    <source>
        <dbReference type="ARBA" id="ARBA00022519"/>
    </source>
</evidence>
<evidence type="ECO:0000256" key="7">
    <source>
        <dbReference type="ARBA" id="ARBA00022840"/>
    </source>
</evidence>
<dbReference type="Pfam" id="PF08352">
    <property type="entry name" value="oligo_HPY"/>
    <property type="match status" value="1"/>
</dbReference>
<evidence type="ECO:0000256" key="9">
    <source>
        <dbReference type="ARBA" id="ARBA00023136"/>
    </source>
</evidence>
<comment type="subcellular location">
    <subcellularLocation>
        <location evidence="1">Cell membrane</location>
        <topology evidence="1">Peripheral membrane protein</topology>
    </subcellularLocation>
</comment>
<comment type="caution">
    <text evidence="11">The sequence shown here is derived from an EMBL/GenBank/DDBJ whole genome shotgun (WGS) entry which is preliminary data.</text>
</comment>
<dbReference type="InterPro" id="IPR017871">
    <property type="entry name" value="ABC_transporter-like_CS"/>
</dbReference>
<evidence type="ECO:0000256" key="2">
    <source>
        <dbReference type="ARBA" id="ARBA00005417"/>
    </source>
</evidence>
<dbReference type="PROSITE" id="PS00211">
    <property type="entry name" value="ABC_TRANSPORTER_1"/>
    <property type="match status" value="1"/>
</dbReference>
<evidence type="ECO:0000256" key="6">
    <source>
        <dbReference type="ARBA" id="ARBA00022741"/>
    </source>
</evidence>
<dbReference type="GO" id="GO:0016887">
    <property type="term" value="F:ATP hydrolysis activity"/>
    <property type="evidence" value="ECO:0007669"/>
    <property type="project" value="InterPro"/>
</dbReference>
<dbReference type="SMART" id="SM00382">
    <property type="entry name" value="AAA"/>
    <property type="match status" value="1"/>
</dbReference>
<dbReference type="Proteomes" id="UP000030595">
    <property type="component" value="Unassembled WGS sequence"/>
</dbReference>
<dbReference type="PANTHER" id="PTHR43297:SF14">
    <property type="entry name" value="ATPASE AAA-TYPE CORE DOMAIN-CONTAINING PROTEIN"/>
    <property type="match status" value="1"/>
</dbReference>
<evidence type="ECO:0000256" key="1">
    <source>
        <dbReference type="ARBA" id="ARBA00004202"/>
    </source>
</evidence>
<evidence type="ECO:0000256" key="8">
    <source>
        <dbReference type="ARBA" id="ARBA00022967"/>
    </source>
</evidence>
<dbReference type="InterPro" id="IPR050388">
    <property type="entry name" value="ABC_Ni/Peptide_Import"/>
</dbReference>
<organism evidence="11 12">
    <name type="scientific">Ureibacillus massiliensis 4400831 = CIP 108448 = CCUG 49529</name>
    <dbReference type="NCBI Taxonomy" id="1211035"/>
    <lineage>
        <taxon>Bacteria</taxon>
        <taxon>Bacillati</taxon>
        <taxon>Bacillota</taxon>
        <taxon>Bacilli</taxon>
        <taxon>Bacillales</taxon>
        <taxon>Caryophanaceae</taxon>
        <taxon>Ureibacillus</taxon>
    </lineage>
</organism>
<proteinExistence type="inferred from homology"/>
<keyword evidence="3" id="KW-0813">Transport</keyword>
<sequence>MLLEIKNLHVHFKGMRGTTEALKNMNLKVSQGEIVGIVGESGSGKSITALSILGLLEENAMIAQGEILYNGLNLLQLEKQELQALRGKEIGMVFQEPMTALQPTMKIGKQLYNVIKKHRKLSKQEAKEAVIQALKEVHIDNPELVANKYPFELSGGMRQRVVIALAMAAPPNLLIADEPTTALDVTIQYEIINLIKELNDKRGTSVLFITHDLGVVANICEKIIVMYAGEVVESGNTQEVLQQPRHPYTKSLLQALPDSVEPDEPLQAIEGEPPNLLNRPTGCAFSDRCKQVMDICRVEHPELKESGVGHQVSCWLEKVTV</sequence>
<dbReference type="GO" id="GO:0005524">
    <property type="term" value="F:ATP binding"/>
    <property type="evidence" value="ECO:0007669"/>
    <property type="project" value="UniProtKB-KW"/>
</dbReference>
<dbReference type="Pfam" id="PF00005">
    <property type="entry name" value="ABC_tran"/>
    <property type="match status" value="1"/>
</dbReference>
<evidence type="ECO:0000313" key="12">
    <source>
        <dbReference type="Proteomes" id="UP000030595"/>
    </source>
</evidence>
<dbReference type="eggNOG" id="COG0444">
    <property type="taxonomic scope" value="Bacteria"/>
</dbReference>
<protein>
    <submittedName>
        <fullName evidence="11">Peptide ABC transporter substrate-binding protein</fullName>
    </submittedName>
</protein>
<dbReference type="Gene3D" id="3.40.50.300">
    <property type="entry name" value="P-loop containing nucleotide triphosphate hydrolases"/>
    <property type="match status" value="1"/>
</dbReference>
<keyword evidence="4" id="KW-1003">Cell membrane</keyword>
<keyword evidence="12" id="KW-1185">Reference proteome</keyword>
<dbReference type="FunFam" id="3.40.50.300:FF:000016">
    <property type="entry name" value="Oligopeptide ABC transporter ATP-binding component"/>
    <property type="match status" value="1"/>
</dbReference>
<name>A0A0A3IXR9_9BACL</name>
<dbReference type="EMBL" id="JPVQ01000043">
    <property type="protein sequence ID" value="KGR89511.1"/>
    <property type="molecule type" value="Genomic_DNA"/>
</dbReference>
<dbReference type="GO" id="GO:0015833">
    <property type="term" value="P:peptide transport"/>
    <property type="evidence" value="ECO:0007669"/>
    <property type="project" value="InterPro"/>
</dbReference>
<keyword evidence="8" id="KW-1278">Translocase</keyword>
<keyword evidence="5" id="KW-0997">Cell inner membrane</keyword>
<dbReference type="InterPro" id="IPR013563">
    <property type="entry name" value="Oligopep_ABC_C"/>
</dbReference>
<keyword evidence="9" id="KW-0472">Membrane</keyword>
<dbReference type="InterPro" id="IPR003439">
    <property type="entry name" value="ABC_transporter-like_ATP-bd"/>
</dbReference>
<dbReference type="CDD" id="cd03257">
    <property type="entry name" value="ABC_NikE_OppD_transporters"/>
    <property type="match status" value="1"/>
</dbReference>
<dbReference type="InterPro" id="IPR027417">
    <property type="entry name" value="P-loop_NTPase"/>
</dbReference>
<keyword evidence="7" id="KW-0067">ATP-binding</keyword>
<evidence type="ECO:0000256" key="4">
    <source>
        <dbReference type="ARBA" id="ARBA00022475"/>
    </source>
</evidence>
<evidence type="ECO:0000313" key="11">
    <source>
        <dbReference type="EMBL" id="KGR89511.1"/>
    </source>
</evidence>
<feature type="domain" description="ABC transporter" evidence="10">
    <location>
        <begin position="3"/>
        <end position="253"/>
    </location>
</feature>